<evidence type="ECO:0000313" key="1">
    <source>
        <dbReference type="EMBL" id="VEL21308.1"/>
    </source>
</evidence>
<keyword evidence="2" id="KW-1185">Reference proteome</keyword>
<proteinExistence type="predicted"/>
<accession>A0A448WVJ3</accession>
<reference evidence="1" key="1">
    <citation type="submission" date="2018-11" db="EMBL/GenBank/DDBJ databases">
        <authorList>
            <consortium name="Pathogen Informatics"/>
        </authorList>
    </citation>
    <scope>NUCLEOTIDE SEQUENCE</scope>
</reference>
<dbReference type="Proteomes" id="UP000784294">
    <property type="component" value="Unassembled WGS sequence"/>
</dbReference>
<sequence>MPSPDVCRTWLFRTSTKAVDACQSGKEVPWKMLQQKHPKASFLIGF</sequence>
<dbReference type="AlphaFoldDB" id="A0A448WVJ3"/>
<name>A0A448WVJ3_9PLAT</name>
<protein>
    <submittedName>
        <fullName evidence="1">Uncharacterized protein</fullName>
    </submittedName>
</protein>
<gene>
    <name evidence="1" type="ORF">PXEA_LOCUS14748</name>
</gene>
<dbReference type="EMBL" id="CAAALY010050625">
    <property type="protein sequence ID" value="VEL21308.1"/>
    <property type="molecule type" value="Genomic_DNA"/>
</dbReference>
<comment type="caution">
    <text evidence="1">The sequence shown here is derived from an EMBL/GenBank/DDBJ whole genome shotgun (WGS) entry which is preliminary data.</text>
</comment>
<evidence type="ECO:0000313" key="2">
    <source>
        <dbReference type="Proteomes" id="UP000784294"/>
    </source>
</evidence>
<organism evidence="1 2">
    <name type="scientific">Protopolystoma xenopodis</name>
    <dbReference type="NCBI Taxonomy" id="117903"/>
    <lineage>
        <taxon>Eukaryota</taxon>
        <taxon>Metazoa</taxon>
        <taxon>Spiralia</taxon>
        <taxon>Lophotrochozoa</taxon>
        <taxon>Platyhelminthes</taxon>
        <taxon>Monogenea</taxon>
        <taxon>Polyopisthocotylea</taxon>
        <taxon>Polystomatidea</taxon>
        <taxon>Polystomatidae</taxon>
        <taxon>Protopolystoma</taxon>
    </lineage>
</organism>